<dbReference type="PANTHER" id="PTHR33332">
    <property type="entry name" value="REVERSE TRANSCRIPTASE DOMAIN-CONTAINING PROTEIN"/>
    <property type="match status" value="1"/>
</dbReference>
<dbReference type="Gene3D" id="3.30.70.270">
    <property type="match status" value="1"/>
</dbReference>
<gene>
    <name evidence="2" type="ORF">EEDITHA_LOCUS22617</name>
</gene>
<proteinExistence type="predicted"/>
<dbReference type="CDD" id="cd01650">
    <property type="entry name" value="RT_nLTR_like"/>
    <property type="match status" value="1"/>
</dbReference>
<dbReference type="Proteomes" id="UP001153954">
    <property type="component" value="Unassembled WGS sequence"/>
</dbReference>
<evidence type="ECO:0000259" key="1">
    <source>
        <dbReference type="PROSITE" id="PS50878"/>
    </source>
</evidence>
<name>A0AAU9VEJ3_EUPED</name>
<comment type="caution">
    <text evidence="2">The sequence shown here is derived from an EMBL/GenBank/DDBJ whole genome shotgun (WGS) entry which is preliminary data.</text>
</comment>
<dbReference type="GO" id="GO:0071897">
    <property type="term" value="P:DNA biosynthetic process"/>
    <property type="evidence" value="ECO:0007669"/>
    <property type="project" value="UniProtKB-ARBA"/>
</dbReference>
<sequence length="147" mass="16824">MPKRSTTKNLINYTSDLVEAVDRNLEVDAIYTDLSKAFDRVDHKLLVHKLKNFGISNCYFHGAIPDVPQGSNLGPLFFILFINDVVGLFENFHVYMFADDIKIAKVMTQESDMSDLQANLDRLVEWCDENGMLLNPGKCNFIKFSRK</sequence>
<reference evidence="2" key="1">
    <citation type="submission" date="2022-03" db="EMBL/GenBank/DDBJ databases">
        <authorList>
            <person name="Tunstrom K."/>
        </authorList>
    </citation>
    <scope>NUCLEOTIDE SEQUENCE</scope>
</reference>
<dbReference type="AlphaFoldDB" id="A0AAU9VEJ3"/>
<evidence type="ECO:0000313" key="3">
    <source>
        <dbReference type="Proteomes" id="UP001153954"/>
    </source>
</evidence>
<dbReference type="InterPro" id="IPR000477">
    <property type="entry name" value="RT_dom"/>
</dbReference>
<dbReference type="InterPro" id="IPR043128">
    <property type="entry name" value="Rev_trsase/Diguanyl_cyclase"/>
</dbReference>
<accession>A0AAU9VEJ3</accession>
<organism evidence="2 3">
    <name type="scientific">Euphydryas editha</name>
    <name type="common">Edith's checkerspot</name>
    <dbReference type="NCBI Taxonomy" id="104508"/>
    <lineage>
        <taxon>Eukaryota</taxon>
        <taxon>Metazoa</taxon>
        <taxon>Ecdysozoa</taxon>
        <taxon>Arthropoda</taxon>
        <taxon>Hexapoda</taxon>
        <taxon>Insecta</taxon>
        <taxon>Pterygota</taxon>
        <taxon>Neoptera</taxon>
        <taxon>Endopterygota</taxon>
        <taxon>Lepidoptera</taxon>
        <taxon>Glossata</taxon>
        <taxon>Ditrysia</taxon>
        <taxon>Papilionoidea</taxon>
        <taxon>Nymphalidae</taxon>
        <taxon>Nymphalinae</taxon>
        <taxon>Euphydryas</taxon>
    </lineage>
</organism>
<feature type="domain" description="Reverse transcriptase" evidence="1">
    <location>
        <begin position="1"/>
        <end position="147"/>
    </location>
</feature>
<keyword evidence="3" id="KW-1185">Reference proteome</keyword>
<dbReference type="PROSITE" id="PS50878">
    <property type="entry name" value="RT_POL"/>
    <property type="match status" value="1"/>
</dbReference>
<dbReference type="InterPro" id="IPR043502">
    <property type="entry name" value="DNA/RNA_pol_sf"/>
</dbReference>
<evidence type="ECO:0000313" key="2">
    <source>
        <dbReference type="EMBL" id="CAH2108709.1"/>
    </source>
</evidence>
<protein>
    <recommendedName>
        <fullName evidence="1">Reverse transcriptase domain-containing protein</fullName>
    </recommendedName>
</protein>
<dbReference type="Pfam" id="PF00078">
    <property type="entry name" value="RVT_1"/>
    <property type="match status" value="1"/>
</dbReference>
<dbReference type="EMBL" id="CAKOGL010000031">
    <property type="protein sequence ID" value="CAH2108709.1"/>
    <property type="molecule type" value="Genomic_DNA"/>
</dbReference>
<dbReference type="SUPFAM" id="SSF56672">
    <property type="entry name" value="DNA/RNA polymerases"/>
    <property type="match status" value="1"/>
</dbReference>